<evidence type="ECO:0000313" key="2">
    <source>
        <dbReference type="Proteomes" id="UP000236161"/>
    </source>
</evidence>
<dbReference type="PANTHER" id="PTHR47604:SF1">
    <property type="entry name" value="ADENYLYL CYCLASE"/>
    <property type="match status" value="1"/>
</dbReference>
<dbReference type="Gene3D" id="1.25.40.10">
    <property type="entry name" value="Tetratricopeptide repeat domain"/>
    <property type="match status" value="1"/>
</dbReference>
<protein>
    <submittedName>
        <fullName evidence="1">Uncharacterized protein</fullName>
    </submittedName>
</protein>
<dbReference type="InterPro" id="IPR011990">
    <property type="entry name" value="TPR-like_helical_dom_sf"/>
</dbReference>
<dbReference type="STRING" id="1088818.A0A2I0ASE0"/>
<proteinExistence type="predicted"/>
<sequence>MPMFGSVRRLSTIFRRVPTLLGSEITLFGDLLETTREAPFTFVQGSWARSFSSSPFGNNTKAALVMLASQQWRSSSMVIVHFSTQANEGNDASLETVEELYKKMLNSVEAKTMPPNAWLWSLIGKCTNEEDIMLLFKILKRLRVFRLSSLRIHANFNCHLCLKVTEACVRSDALHYGMKVLCKHNMYGLTPTIASAHCLLVHAKKNNDVKLVEKIMKLLRGNSLPLQPGTADIVFRVCFDTNNWRLLLKYAKLFLKAGVKLHRPAFDNLMEFAANMGDTESIWKTEQHRAKHLKNHTFATGFACAKAFIIEGKPESAAAIISRLYKELPDSKKPQIADELQKLVNQWPPELLKRKKKEEERKALGENLRSNIPAVAAALLSLGVNASINLEELKFSHC</sequence>
<dbReference type="EMBL" id="KZ451953">
    <property type="protein sequence ID" value="PKA58468.1"/>
    <property type="molecule type" value="Genomic_DNA"/>
</dbReference>
<dbReference type="Proteomes" id="UP000236161">
    <property type="component" value="Unassembled WGS sequence"/>
</dbReference>
<keyword evidence="2" id="KW-1185">Reference proteome</keyword>
<dbReference type="PANTHER" id="PTHR47604">
    <property type="entry name" value="ADENYLYL CYCLASE"/>
    <property type="match status" value="1"/>
</dbReference>
<organism evidence="1 2">
    <name type="scientific">Apostasia shenzhenica</name>
    <dbReference type="NCBI Taxonomy" id="1088818"/>
    <lineage>
        <taxon>Eukaryota</taxon>
        <taxon>Viridiplantae</taxon>
        <taxon>Streptophyta</taxon>
        <taxon>Embryophyta</taxon>
        <taxon>Tracheophyta</taxon>
        <taxon>Spermatophyta</taxon>
        <taxon>Magnoliopsida</taxon>
        <taxon>Liliopsida</taxon>
        <taxon>Asparagales</taxon>
        <taxon>Orchidaceae</taxon>
        <taxon>Apostasioideae</taxon>
        <taxon>Apostasia</taxon>
    </lineage>
</organism>
<evidence type="ECO:0000313" key="1">
    <source>
        <dbReference type="EMBL" id="PKA58468.1"/>
    </source>
</evidence>
<name>A0A2I0ASE0_9ASPA</name>
<gene>
    <name evidence="1" type="ORF">AXF42_Ash013974</name>
</gene>
<reference evidence="1 2" key="1">
    <citation type="journal article" date="2017" name="Nature">
        <title>The Apostasia genome and the evolution of orchids.</title>
        <authorList>
            <person name="Zhang G.Q."/>
            <person name="Liu K.W."/>
            <person name="Li Z."/>
            <person name="Lohaus R."/>
            <person name="Hsiao Y.Y."/>
            <person name="Niu S.C."/>
            <person name="Wang J.Y."/>
            <person name="Lin Y.C."/>
            <person name="Xu Q."/>
            <person name="Chen L.J."/>
            <person name="Yoshida K."/>
            <person name="Fujiwara S."/>
            <person name="Wang Z.W."/>
            <person name="Zhang Y.Q."/>
            <person name="Mitsuda N."/>
            <person name="Wang M."/>
            <person name="Liu G.H."/>
            <person name="Pecoraro L."/>
            <person name="Huang H.X."/>
            <person name="Xiao X.J."/>
            <person name="Lin M."/>
            <person name="Wu X.Y."/>
            <person name="Wu W.L."/>
            <person name="Chen Y.Y."/>
            <person name="Chang S.B."/>
            <person name="Sakamoto S."/>
            <person name="Ohme-Takagi M."/>
            <person name="Yagi M."/>
            <person name="Zeng S.J."/>
            <person name="Shen C.Y."/>
            <person name="Yeh C.M."/>
            <person name="Luo Y.B."/>
            <person name="Tsai W.C."/>
            <person name="Van de Peer Y."/>
            <person name="Liu Z.J."/>
        </authorList>
    </citation>
    <scope>NUCLEOTIDE SEQUENCE [LARGE SCALE GENOMIC DNA]</scope>
    <source>
        <strain evidence="2">cv. Shenzhen</strain>
        <tissue evidence="1">Stem</tissue>
    </source>
</reference>
<dbReference type="AlphaFoldDB" id="A0A2I0ASE0"/>
<dbReference type="OrthoDB" id="2016320at2759"/>
<accession>A0A2I0ASE0</accession>